<evidence type="ECO:0000256" key="3">
    <source>
        <dbReference type="ARBA" id="ARBA00012438"/>
    </source>
</evidence>
<dbReference type="Pfam" id="PF00512">
    <property type="entry name" value="HisKA"/>
    <property type="match status" value="1"/>
</dbReference>
<dbReference type="Gene3D" id="3.30.565.10">
    <property type="entry name" value="Histidine kinase-like ATPase, C-terminal domain"/>
    <property type="match status" value="1"/>
</dbReference>
<feature type="domain" description="Histidine kinase" evidence="13">
    <location>
        <begin position="262"/>
        <end position="481"/>
    </location>
</feature>
<dbReference type="InterPro" id="IPR003661">
    <property type="entry name" value="HisK_dim/P_dom"/>
</dbReference>
<evidence type="ECO:0000259" key="15">
    <source>
        <dbReference type="PROSITE" id="PS50113"/>
    </source>
</evidence>
<feature type="domain" description="PAS" evidence="14">
    <location>
        <begin position="121"/>
        <end position="191"/>
    </location>
</feature>
<evidence type="ECO:0000256" key="5">
    <source>
        <dbReference type="ARBA" id="ARBA00022679"/>
    </source>
</evidence>
<feature type="domain" description="PAC" evidence="15">
    <location>
        <begin position="181"/>
        <end position="245"/>
    </location>
</feature>
<dbReference type="GeneID" id="84230578"/>
<evidence type="ECO:0000256" key="2">
    <source>
        <dbReference type="ARBA" id="ARBA00004370"/>
    </source>
</evidence>
<dbReference type="PANTHER" id="PTHR43047:SF72">
    <property type="entry name" value="OSMOSENSING HISTIDINE PROTEIN KINASE SLN1"/>
    <property type="match status" value="1"/>
</dbReference>
<dbReference type="InterPro" id="IPR035965">
    <property type="entry name" value="PAS-like_dom_sf"/>
</dbReference>
<feature type="transmembrane region" description="Helical" evidence="12">
    <location>
        <begin position="35"/>
        <end position="52"/>
    </location>
</feature>
<dbReference type="SUPFAM" id="SSF47384">
    <property type="entry name" value="Homodimeric domain of signal transducing histidine kinase"/>
    <property type="match status" value="1"/>
</dbReference>
<dbReference type="PROSITE" id="PS50112">
    <property type="entry name" value="PAS"/>
    <property type="match status" value="1"/>
</dbReference>
<dbReference type="SUPFAM" id="SSF55785">
    <property type="entry name" value="PYP-like sensor domain (PAS domain)"/>
    <property type="match status" value="1"/>
</dbReference>
<keyword evidence="6" id="KW-0547">Nucleotide-binding</keyword>
<dbReference type="Pfam" id="PF08448">
    <property type="entry name" value="PAS_4"/>
    <property type="match status" value="1"/>
</dbReference>
<gene>
    <name evidence="16" type="ORF">RE476_10515</name>
</gene>
<dbReference type="PROSITE" id="PS50109">
    <property type="entry name" value="HIS_KIN"/>
    <property type="match status" value="1"/>
</dbReference>
<dbReference type="PRINTS" id="PR00344">
    <property type="entry name" value="BCTRLSENSOR"/>
</dbReference>
<evidence type="ECO:0000259" key="14">
    <source>
        <dbReference type="PROSITE" id="PS50112"/>
    </source>
</evidence>
<dbReference type="GO" id="GO:0009927">
    <property type="term" value="F:histidine phosphotransfer kinase activity"/>
    <property type="evidence" value="ECO:0007669"/>
    <property type="project" value="TreeGrafter"/>
</dbReference>
<evidence type="ECO:0000256" key="10">
    <source>
        <dbReference type="ARBA" id="ARBA00023136"/>
    </source>
</evidence>
<keyword evidence="7" id="KW-0418">Kinase</keyword>
<evidence type="ECO:0000256" key="12">
    <source>
        <dbReference type="SAM" id="Phobius"/>
    </source>
</evidence>
<dbReference type="InterPro" id="IPR000700">
    <property type="entry name" value="PAS-assoc_C"/>
</dbReference>
<dbReference type="SMART" id="SM00388">
    <property type="entry name" value="HisKA"/>
    <property type="match status" value="1"/>
</dbReference>
<evidence type="ECO:0000313" key="16">
    <source>
        <dbReference type="EMBL" id="WMW21798.1"/>
    </source>
</evidence>
<evidence type="ECO:0000256" key="8">
    <source>
        <dbReference type="ARBA" id="ARBA00022840"/>
    </source>
</evidence>
<organism evidence="16 17">
    <name type="scientific">Methanolobus mangrovi</name>
    <dbReference type="NCBI Taxonomy" id="3072977"/>
    <lineage>
        <taxon>Archaea</taxon>
        <taxon>Methanobacteriati</taxon>
        <taxon>Methanobacteriota</taxon>
        <taxon>Stenosarchaea group</taxon>
        <taxon>Methanomicrobia</taxon>
        <taxon>Methanosarcinales</taxon>
        <taxon>Methanosarcinaceae</taxon>
        <taxon>Methanolobus</taxon>
    </lineage>
</organism>
<keyword evidence="12" id="KW-1133">Transmembrane helix</keyword>
<evidence type="ECO:0000259" key="13">
    <source>
        <dbReference type="PROSITE" id="PS50109"/>
    </source>
</evidence>
<sequence>MGDLIKESIVATILVIATFYLWNGGRNNKAIANSGWQMIVAGFMFLSIGYIVDAFDDIWLIEKYIESTIFEEILENLFGEIISYILIALGIIKWMPTIASSSIMEKEVHEHRITQKELNKKTSKLTGLLNSIPDMVFFKDMEGKYLGCNPSFSDFLNIPAEHIEGKSDHELFPEEKAEFSYNHDMEVIRSGQVLKYEECVDDTCKEIFFETVKAPLYDADGNSIGLVGISRDITDHKEIDELIRARIEAETASNAKSDFLATMNHELRTPLNSIMGFSDVMLSGMAGEITEQQEKYLKNIAVSGKHLLELINNILDLSKIEAGRMELDPEQFIITEIIDEVMGVITPLAIKKRIAIDVNYATEIQIINADKLKFKQIIYNLMSNAIKFTSNNGSVKVSVQNSENIIHIEVMDTGIGISEENQKHLFQPFRQIDNGINRHYEGTGLGLALVKSFVELHGGKIWVESQVKKGSKFIYEIPIQPIMANTFEN</sequence>
<dbReference type="FunFam" id="3.30.565.10:FF:000010">
    <property type="entry name" value="Sensor histidine kinase RcsC"/>
    <property type="match status" value="1"/>
</dbReference>
<evidence type="ECO:0000256" key="4">
    <source>
        <dbReference type="ARBA" id="ARBA00022553"/>
    </source>
</evidence>
<dbReference type="FunFam" id="1.10.287.130:FF:000038">
    <property type="entry name" value="Sensory transduction histidine kinase"/>
    <property type="match status" value="1"/>
</dbReference>
<evidence type="ECO:0000256" key="7">
    <source>
        <dbReference type="ARBA" id="ARBA00022777"/>
    </source>
</evidence>
<keyword evidence="5" id="KW-0808">Transferase</keyword>
<dbReference type="AlphaFoldDB" id="A0AA51YIQ7"/>
<dbReference type="EC" id="2.7.13.3" evidence="3"/>
<dbReference type="SMART" id="SM00091">
    <property type="entry name" value="PAS"/>
    <property type="match status" value="1"/>
</dbReference>
<feature type="transmembrane region" description="Helical" evidence="12">
    <location>
        <begin position="7"/>
        <end position="23"/>
    </location>
</feature>
<dbReference type="InterPro" id="IPR005467">
    <property type="entry name" value="His_kinase_dom"/>
</dbReference>
<keyword evidence="17" id="KW-1185">Reference proteome</keyword>
<dbReference type="Gene3D" id="3.30.450.20">
    <property type="entry name" value="PAS domain"/>
    <property type="match status" value="1"/>
</dbReference>
<dbReference type="CDD" id="cd00130">
    <property type="entry name" value="PAS"/>
    <property type="match status" value="1"/>
</dbReference>
<reference evidence="16" key="1">
    <citation type="submission" date="2023-08" db="EMBL/GenBank/DDBJ databases">
        <title>Methanolobus mangrovi sp. nov. and Methanolobus sediminis sp. nov, two novel methylotrophic methanogens isolated from mangrove sediments in China.</title>
        <authorList>
            <person name="Zhou J."/>
        </authorList>
    </citation>
    <scope>NUCLEOTIDE SEQUENCE</scope>
    <source>
        <strain evidence="16">FTZ2</strain>
    </source>
</reference>
<keyword evidence="11" id="KW-0131">Cell cycle</keyword>
<dbReference type="InterPro" id="IPR004358">
    <property type="entry name" value="Sig_transdc_His_kin-like_C"/>
</dbReference>
<keyword evidence="9" id="KW-0902">Two-component regulatory system</keyword>
<dbReference type="EMBL" id="CP133594">
    <property type="protein sequence ID" value="WMW21798.1"/>
    <property type="molecule type" value="Genomic_DNA"/>
</dbReference>
<dbReference type="Gene3D" id="1.10.287.130">
    <property type="match status" value="1"/>
</dbReference>
<dbReference type="SMART" id="SM00387">
    <property type="entry name" value="HATPase_c"/>
    <property type="match status" value="1"/>
</dbReference>
<name>A0AA51YIQ7_9EURY</name>
<dbReference type="InterPro" id="IPR036890">
    <property type="entry name" value="HATPase_C_sf"/>
</dbReference>
<comment type="subcellular location">
    <subcellularLocation>
        <location evidence="2">Membrane</location>
    </subcellularLocation>
</comment>
<dbReference type="PROSITE" id="PS50113">
    <property type="entry name" value="PAC"/>
    <property type="match status" value="1"/>
</dbReference>
<keyword evidence="12" id="KW-0812">Transmembrane</keyword>
<dbReference type="InterPro" id="IPR036097">
    <property type="entry name" value="HisK_dim/P_sf"/>
</dbReference>
<protein>
    <recommendedName>
        <fullName evidence="3">histidine kinase</fullName>
        <ecNumber evidence="3">2.7.13.3</ecNumber>
    </recommendedName>
</protein>
<accession>A0AA51YIQ7</accession>
<dbReference type="RefSeq" id="WP_309307589.1">
    <property type="nucleotide sequence ID" value="NZ_CP133594.1"/>
</dbReference>
<keyword evidence="10 12" id="KW-0472">Membrane</keyword>
<dbReference type="InterPro" id="IPR000014">
    <property type="entry name" value="PAS"/>
</dbReference>
<keyword evidence="4" id="KW-0597">Phosphoprotein</keyword>
<dbReference type="KEGG" id="mmav:RE476_10515"/>
<dbReference type="InterPro" id="IPR003594">
    <property type="entry name" value="HATPase_dom"/>
</dbReference>
<dbReference type="GO" id="GO:0000155">
    <property type="term" value="F:phosphorelay sensor kinase activity"/>
    <property type="evidence" value="ECO:0007669"/>
    <property type="project" value="InterPro"/>
</dbReference>
<dbReference type="SUPFAM" id="SSF55874">
    <property type="entry name" value="ATPase domain of HSP90 chaperone/DNA topoisomerase II/histidine kinase"/>
    <property type="match status" value="1"/>
</dbReference>
<dbReference type="Proteomes" id="UP001183006">
    <property type="component" value="Chromosome"/>
</dbReference>
<keyword evidence="8 16" id="KW-0067">ATP-binding</keyword>
<evidence type="ECO:0000256" key="1">
    <source>
        <dbReference type="ARBA" id="ARBA00000085"/>
    </source>
</evidence>
<dbReference type="GO" id="GO:0005886">
    <property type="term" value="C:plasma membrane"/>
    <property type="evidence" value="ECO:0007669"/>
    <property type="project" value="TreeGrafter"/>
</dbReference>
<dbReference type="GO" id="GO:0005524">
    <property type="term" value="F:ATP binding"/>
    <property type="evidence" value="ECO:0007669"/>
    <property type="project" value="UniProtKB-KW"/>
</dbReference>
<dbReference type="InterPro" id="IPR013656">
    <property type="entry name" value="PAS_4"/>
</dbReference>
<dbReference type="CDD" id="cd00082">
    <property type="entry name" value="HisKA"/>
    <property type="match status" value="1"/>
</dbReference>
<evidence type="ECO:0000256" key="11">
    <source>
        <dbReference type="ARBA" id="ARBA00023306"/>
    </source>
</evidence>
<evidence type="ECO:0000256" key="6">
    <source>
        <dbReference type="ARBA" id="ARBA00022741"/>
    </source>
</evidence>
<evidence type="ECO:0000256" key="9">
    <source>
        <dbReference type="ARBA" id="ARBA00023012"/>
    </source>
</evidence>
<proteinExistence type="predicted"/>
<dbReference type="Pfam" id="PF02518">
    <property type="entry name" value="HATPase_c"/>
    <property type="match status" value="1"/>
</dbReference>
<dbReference type="NCBIfam" id="TIGR00229">
    <property type="entry name" value="sensory_box"/>
    <property type="match status" value="1"/>
</dbReference>
<dbReference type="PANTHER" id="PTHR43047">
    <property type="entry name" value="TWO-COMPONENT HISTIDINE PROTEIN KINASE"/>
    <property type="match status" value="1"/>
</dbReference>
<dbReference type="CDD" id="cd16922">
    <property type="entry name" value="HATPase_EvgS-ArcB-TorS-like"/>
    <property type="match status" value="1"/>
</dbReference>
<comment type="catalytic activity">
    <reaction evidence="1">
        <text>ATP + protein L-histidine = ADP + protein N-phospho-L-histidine.</text>
        <dbReference type="EC" id="2.7.13.3"/>
    </reaction>
</comment>
<evidence type="ECO:0000313" key="17">
    <source>
        <dbReference type="Proteomes" id="UP001183006"/>
    </source>
</evidence>